<dbReference type="CDD" id="cd06170">
    <property type="entry name" value="LuxR_C_like"/>
    <property type="match status" value="1"/>
</dbReference>
<dbReference type="GO" id="GO:0006355">
    <property type="term" value="P:regulation of DNA-templated transcription"/>
    <property type="evidence" value="ECO:0007669"/>
    <property type="project" value="InterPro"/>
</dbReference>
<dbReference type="AlphaFoldDB" id="A0A229S6L7"/>
<dbReference type="InterPro" id="IPR036388">
    <property type="entry name" value="WH-like_DNA-bd_sf"/>
</dbReference>
<evidence type="ECO:0000256" key="2">
    <source>
        <dbReference type="ARBA" id="ARBA00023125"/>
    </source>
</evidence>
<feature type="domain" description="Response regulatory" evidence="5">
    <location>
        <begin position="5"/>
        <end position="122"/>
    </location>
</feature>
<dbReference type="Gene3D" id="3.40.50.2300">
    <property type="match status" value="1"/>
</dbReference>
<comment type="caution">
    <text evidence="3">Lacks conserved residue(s) required for the propagation of feature annotation.</text>
</comment>
<dbReference type="Pfam" id="PF00196">
    <property type="entry name" value="GerE"/>
    <property type="match status" value="1"/>
</dbReference>
<dbReference type="PROSITE" id="PS50110">
    <property type="entry name" value="RESPONSE_REGULATORY"/>
    <property type="match status" value="1"/>
</dbReference>
<evidence type="ECO:0000256" key="1">
    <source>
        <dbReference type="ARBA" id="ARBA00022553"/>
    </source>
</evidence>
<dbReference type="InterPro" id="IPR001789">
    <property type="entry name" value="Sig_transdc_resp-reg_receiver"/>
</dbReference>
<comment type="caution">
    <text evidence="6">The sequence shown here is derived from an EMBL/GenBank/DDBJ whole genome shotgun (WGS) entry which is preliminary data.</text>
</comment>
<evidence type="ECO:0000313" key="6">
    <source>
        <dbReference type="EMBL" id="OXM54556.1"/>
    </source>
</evidence>
<dbReference type="InterPro" id="IPR058245">
    <property type="entry name" value="NreC/VraR/RcsB-like_REC"/>
</dbReference>
<dbReference type="PROSITE" id="PS50043">
    <property type="entry name" value="HTH_LUXR_2"/>
    <property type="match status" value="1"/>
</dbReference>
<keyword evidence="1" id="KW-0597">Phosphoprotein</keyword>
<evidence type="ECO:0000259" key="5">
    <source>
        <dbReference type="PROSITE" id="PS50110"/>
    </source>
</evidence>
<dbReference type="InterPro" id="IPR039420">
    <property type="entry name" value="WalR-like"/>
</dbReference>
<dbReference type="GO" id="GO:0003677">
    <property type="term" value="F:DNA binding"/>
    <property type="evidence" value="ECO:0007669"/>
    <property type="project" value="UniProtKB-KW"/>
</dbReference>
<reference evidence="6 7" key="1">
    <citation type="submission" date="2017-07" db="EMBL/GenBank/DDBJ databases">
        <title>Amycolatopsis alba DSM 44262 Genome sequencing and assembly.</title>
        <authorList>
            <person name="Kaur N."/>
            <person name="Mayilraj S."/>
        </authorList>
    </citation>
    <scope>NUCLEOTIDE SEQUENCE [LARGE SCALE GENOMIC DNA]</scope>
    <source>
        <strain evidence="6 7">DSM 44262</strain>
    </source>
</reference>
<protein>
    <submittedName>
        <fullName evidence="6">Two-component system response regulator</fullName>
    </submittedName>
</protein>
<dbReference type="CDD" id="cd17535">
    <property type="entry name" value="REC_NarL-like"/>
    <property type="match status" value="1"/>
</dbReference>
<dbReference type="InterPro" id="IPR000792">
    <property type="entry name" value="Tscrpt_reg_LuxR_C"/>
</dbReference>
<keyword evidence="2" id="KW-0238">DNA-binding</keyword>
<dbReference type="RefSeq" id="WP_084702268.1">
    <property type="nucleotide sequence ID" value="NZ_KB913032.1"/>
</dbReference>
<dbReference type="PRINTS" id="PR00038">
    <property type="entry name" value="HTHLUXR"/>
</dbReference>
<dbReference type="PANTHER" id="PTHR43214">
    <property type="entry name" value="TWO-COMPONENT RESPONSE REGULATOR"/>
    <property type="match status" value="1"/>
</dbReference>
<dbReference type="Pfam" id="PF00072">
    <property type="entry name" value="Response_reg"/>
    <property type="match status" value="1"/>
</dbReference>
<accession>A0A229S6L7</accession>
<evidence type="ECO:0000256" key="3">
    <source>
        <dbReference type="PROSITE-ProRule" id="PRU00169"/>
    </source>
</evidence>
<dbReference type="EMBL" id="NMQU01000012">
    <property type="protein sequence ID" value="OXM54556.1"/>
    <property type="molecule type" value="Genomic_DNA"/>
</dbReference>
<name>A0A229S6L7_AMYAL</name>
<proteinExistence type="predicted"/>
<dbReference type="SUPFAM" id="SSF46894">
    <property type="entry name" value="C-terminal effector domain of the bipartite response regulators"/>
    <property type="match status" value="1"/>
</dbReference>
<evidence type="ECO:0000313" key="7">
    <source>
        <dbReference type="Proteomes" id="UP000215563"/>
    </source>
</evidence>
<dbReference type="SMART" id="SM00448">
    <property type="entry name" value="REC"/>
    <property type="match status" value="1"/>
</dbReference>
<dbReference type="Proteomes" id="UP000215563">
    <property type="component" value="Unassembled WGS sequence"/>
</dbReference>
<dbReference type="Gene3D" id="1.10.10.10">
    <property type="entry name" value="Winged helix-like DNA-binding domain superfamily/Winged helix DNA-binding domain"/>
    <property type="match status" value="1"/>
</dbReference>
<dbReference type="InterPro" id="IPR016032">
    <property type="entry name" value="Sig_transdc_resp-reg_C-effctor"/>
</dbReference>
<evidence type="ECO:0000259" key="4">
    <source>
        <dbReference type="PROSITE" id="PS50043"/>
    </source>
</evidence>
<keyword evidence="7" id="KW-1185">Reference proteome</keyword>
<organism evidence="6 7">
    <name type="scientific">Amycolatopsis alba DSM 44262</name>
    <dbReference type="NCBI Taxonomy" id="1125972"/>
    <lineage>
        <taxon>Bacteria</taxon>
        <taxon>Bacillati</taxon>
        <taxon>Actinomycetota</taxon>
        <taxon>Actinomycetes</taxon>
        <taxon>Pseudonocardiales</taxon>
        <taxon>Pseudonocardiaceae</taxon>
        <taxon>Amycolatopsis</taxon>
    </lineage>
</organism>
<gene>
    <name evidence="6" type="ORF">CFP75_03260</name>
</gene>
<dbReference type="OrthoDB" id="4149818at2"/>
<dbReference type="SMART" id="SM00421">
    <property type="entry name" value="HTH_LUXR"/>
    <property type="match status" value="1"/>
</dbReference>
<dbReference type="SUPFAM" id="SSF52172">
    <property type="entry name" value="CheY-like"/>
    <property type="match status" value="1"/>
</dbReference>
<sequence>MDRVTTLVVDDQPLIRYALSRLLRDSAGVGAVTEAASEPEALWQCEKSHPDMVITELSIWGEPAGTAICQFVKEHFERAAVLVFAGDASPSAIAMALNAGADSFVHKSASGGQVMSAVRSTLAGQRVCLQAGGTPPTVTEAVRYASVMTRREEEILALILYRWSNDEIAEELHLATQTVKNYVSRILQKLGFGSRRDLFRALRFRPGGTPLPRLETTPHDGELYAADRLAGYRG</sequence>
<feature type="domain" description="HTH luxR-type" evidence="4">
    <location>
        <begin position="141"/>
        <end position="206"/>
    </location>
</feature>
<dbReference type="GO" id="GO:0000160">
    <property type="term" value="P:phosphorelay signal transduction system"/>
    <property type="evidence" value="ECO:0007669"/>
    <property type="project" value="InterPro"/>
</dbReference>
<dbReference type="InterPro" id="IPR011006">
    <property type="entry name" value="CheY-like_superfamily"/>
</dbReference>